<dbReference type="Proteomes" id="UP001375743">
    <property type="component" value="Unassembled WGS sequence"/>
</dbReference>
<keyword evidence="1" id="KW-0732">Signal</keyword>
<reference evidence="2 3" key="1">
    <citation type="submission" date="2024-01" db="EMBL/GenBank/DDBJ databases">
        <title>Multi-omics insights into the function and evolution of sodium benzoate biodegradation pathways in Benzoatithermus flavus gen. nov., sp. nov. from hot spring.</title>
        <authorList>
            <person name="Hu C.-J."/>
            <person name="Li W.-J."/>
        </authorList>
    </citation>
    <scope>NUCLEOTIDE SEQUENCE [LARGE SCALE GENOMIC DNA]</scope>
    <source>
        <strain evidence="2 3">SYSU G07066</strain>
    </source>
</reference>
<comment type="caution">
    <text evidence="2">The sequence shown here is derived from an EMBL/GenBank/DDBJ whole genome shotgun (WGS) entry which is preliminary data.</text>
</comment>
<feature type="signal peptide" evidence="1">
    <location>
        <begin position="1"/>
        <end position="24"/>
    </location>
</feature>
<dbReference type="Gene3D" id="3.60.15.10">
    <property type="entry name" value="Ribonuclease Z/Hydroxyacylglutathione hydrolase-like"/>
    <property type="match status" value="1"/>
</dbReference>
<evidence type="ECO:0000313" key="3">
    <source>
        <dbReference type="Proteomes" id="UP001375743"/>
    </source>
</evidence>
<dbReference type="InterPro" id="IPR036866">
    <property type="entry name" value="RibonucZ/Hydroxyglut_hydro"/>
</dbReference>
<dbReference type="PANTHER" id="PTHR39189:SF1">
    <property type="entry name" value="UPF0173 METAL-DEPENDENT HYDROLASE YTKL"/>
    <property type="match status" value="1"/>
</dbReference>
<accession>A0ABU8XW72</accession>
<evidence type="ECO:0000256" key="1">
    <source>
        <dbReference type="SAM" id="SignalP"/>
    </source>
</evidence>
<feature type="chain" id="PRO_5047181764" evidence="1">
    <location>
        <begin position="25"/>
        <end position="264"/>
    </location>
</feature>
<keyword evidence="3" id="KW-1185">Reference proteome</keyword>
<dbReference type="SUPFAM" id="SSF56281">
    <property type="entry name" value="Metallo-hydrolase/oxidoreductase"/>
    <property type="match status" value="1"/>
</dbReference>
<protein>
    <submittedName>
        <fullName evidence="2">MBL fold metallo-hydrolase</fullName>
    </submittedName>
</protein>
<organism evidence="2 3">
    <name type="scientific">Benzoatithermus flavus</name>
    <dbReference type="NCBI Taxonomy" id="3108223"/>
    <lineage>
        <taxon>Bacteria</taxon>
        <taxon>Pseudomonadati</taxon>
        <taxon>Pseudomonadota</taxon>
        <taxon>Alphaproteobacteria</taxon>
        <taxon>Geminicoccales</taxon>
        <taxon>Geminicoccaceae</taxon>
        <taxon>Benzoatithermus</taxon>
    </lineage>
</organism>
<dbReference type="Pfam" id="PF13483">
    <property type="entry name" value="Lactamase_B_3"/>
    <property type="match status" value="1"/>
</dbReference>
<name>A0ABU8XW72_9PROT</name>
<proteinExistence type="predicted"/>
<dbReference type="EMBL" id="JBBLZC010000027">
    <property type="protein sequence ID" value="MEK0085422.1"/>
    <property type="molecule type" value="Genomic_DNA"/>
</dbReference>
<gene>
    <name evidence="2" type="ORF">U1T56_19900</name>
</gene>
<dbReference type="PANTHER" id="PTHR39189">
    <property type="entry name" value="UPF0173 METAL-DEPENDENT HYDROLASE YTKL"/>
    <property type="match status" value="1"/>
</dbReference>
<dbReference type="RefSeq" id="WP_418161272.1">
    <property type="nucleotide sequence ID" value="NZ_JBBLZC010000027.1"/>
</dbReference>
<sequence>MQRILVTACAVLLLLSGSPRGAAAAGCFPVADLAPRLVPAAWSTAVLPAGAVMRLTFLGHASFLIETAGGASVVTDYNGYVRAPFTPDIVTMNNAHGTHYTDLVEPGVKYVLRGWNPEGGEAHHDLTYRDLRVRNVPTAVHGRSGAQGNSNSIFVFEAGDLCVAHLGHLHQLLTARELAELGVIDVVLVPVDGTYTMSQEEMVEVVRAIGAPVVVPMHYFGSAVLARFLALVESERRIVESPTPELMLSRAMLSQKTVVVLPGR</sequence>
<evidence type="ECO:0000313" key="2">
    <source>
        <dbReference type="EMBL" id="MEK0085422.1"/>
    </source>
</evidence>